<keyword evidence="7" id="KW-1185">Reference proteome</keyword>
<dbReference type="EMBL" id="CP063365">
    <property type="protein sequence ID" value="QRG10245.1"/>
    <property type="molecule type" value="Genomic_DNA"/>
</dbReference>
<evidence type="ECO:0000256" key="2">
    <source>
        <dbReference type="ARBA" id="ARBA00023015"/>
    </source>
</evidence>
<sequence length="245" mass="25898">MAWNKNSIRAEVQRRGSNLTAIATAAGIDPSACRSALVRRHLAGERAIAEFLGLQPEALWPTRYSKPSPLECARRALNGATQNSPISDQGEAAGGLGERIMASGLDLLKEQSLDALLFAELVAMAFEAAESASVTVLPWTLGHLAAQHFGQIVASTDDPKERRAMLKLVSVQMRREIHHQAIPAPGVDQPECGGPAGSWDDPGMDGLEVRLRAVLVASGVAPADQSSILHALASDTERAAAEASN</sequence>
<protein>
    <submittedName>
        <fullName evidence="6">Helix-turn-helix domain-containing protein</fullName>
    </submittedName>
</protein>
<keyword evidence="6" id="KW-0614">Plasmid</keyword>
<organism evidence="6 7">
    <name type="scientific">Xanthobacter dioxanivorans</name>
    <dbReference type="NCBI Taxonomy" id="2528964"/>
    <lineage>
        <taxon>Bacteria</taxon>
        <taxon>Pseudomonadati</taxon>
        <taxon>Pseudomonadota</taxon>
        <taxon>Alphaproteobacteria</taxon>
        <taxon>Hyphomicrobiales</taxon>
        <taxon>Xanthobacteraceae</taxon>
        <taxon>Xanthobacter</taxon>
    </lineage>
</organism>
<dbReference type="GO" id="GO:0003677">
    <property type="term" value="F:DNA binding"/>
    <property type="evidence" value="ECO:0007669"/>
    <property type="project" value="UniProtKB-KW"/>
</dbReference>
<reference evidence="6 7" key="1">
    <citation type="submission" date="2020-10" db="EMBL/GenBank/DDBJ databases">
        <title>Degradation of 1,4-Dioxane by Xanthobacter sp. YN2, via a Novel Group-2 Soluble Di-Iron Monooxygenase.</title>
        <authorList>
            <person name="Ma F."/>
            <person name="Wang Y."/>
            <person name="Yang J."/>
            <person name="Guo H."/>
            <person name="Su D."/>
            <person name="Yu L."/>
        </authorList>
    </citation>
    <scope>NUCLEOTIDE SEQUENCE [LARGE SCALE GENOMIC DNA]</scope>
    <source>
        <strain evidence="6 7">YN2</strain>
        <plasmid evidence="6 7">unnamed3</plasmid>
    </source>
</reference>
<dbReference type="InterPro" id="IPR038722">
    <property type="entry name" value="Ner_HTH_dom"/>
</dbReference>
<dbReference type="Proteomes" id="UP000596427">
    <property type="component" value="Plasmid unnamed3"/>
</dbReference>
<dbReference type="KEGG" id="xdi:EZH22_31220"/>
<evidence type="ECO:0000256" key="3">
    <source>
        <dbReference type="ARBA" id="ARBA00023125"/>
    </source>
</evidence>
<dbReference type="InterPro" id="IPR010982">
    <property type="entry name" value="Lambda_DNA-bd_dom_sf"/>
</dbReference>
<evidence type="ECO:0000256" key="4">
    <source>
        <dbReference type="ARBA" id="ARBA00023163"/>
    </source>
</evidence>
<accession>A0A974PV26</accession>
<comment type="similarity">
    <text evidence="1">Belongs to the ner transcriptional regulatory family.</text>
</comment>
<keyword evidence="2" id="KW-0805">Transcription regulation</keyword>
<gene>
    <name evidence="6" type="ORF">EZH22_31220</name>
</gene>
<evidence type="ECO:0000313" key="7">
    <source>
        <dbReference type="Proteomes" id="UP000596427"/>
    </source>
</evidence>
<dbReference type="SUPFAM" id="SSF47413">
    <property type="entry name" value="lambda repressor-like DNA-binding domains"/>
    <property type="match status" value="1"/>
</dbReference>
<keyword evidence="4" id="KW-0804">Transcription</keyword>
<dbReference type="Gene3D" id="1.10.260.40">
    <property type="entry name" value="lambda repressor-like DNA-binding domains"/>
    <property type="match status" value="1"/>
</dbReference>
<geneLocation type="plasmid" evidence="6 7">
    <name>unnamed3</name>
</geneLocation>
<evidence type="ECO:0000256" key="1">
    <source>
        <dbReference type="ARBA" id="ARBA00006157"/>
    </source>
</evidence>
<dbReference type="Pfam" id="PF13693">
    <property type="entry name" value="HTH_35"/>
    <property type="match status" value="1"/>
</dbReference>
<dbReference type="AlphaFoldDB" id="A0A974PV26"/>
<name>A0A974PV26_9HYPH</name>
<feature type="domain" description="Ner winged helix-turn-helix DNA-binding" evidence="5">
    <location>
        <begin position="3"/>
        <end position="67"/>
    </location>
</feature>
<evidence type="ECO:0000259" key="5">
    <source>
        <dbReference type="Pfam" id="PF13693"/>
    </source>
</evidence>
<proteinExistence type="inferred from homology"/>
<evidence type="ECO:0000313" key="6">
    <source>
        <dbReference type="EMBL" id="QRG10245.1"/>
    </source>
</evidence>
<keyword evidence="3" id="KW-0238">DNA-binding</keyword>